<organism evidence="2 3">
    <name type="scientific">Pholiota conissans</name>
    <dbReference type="NCBI Taxonomy" id="109636"/>
    <lineage>
        <taxon>Eukaryota</taxon>
        <taxon>Fungi</taxon>
        <taxon>Dikarya</taxon>
        <taxon>Basidiomycota</taxon>
        <taxon>Agaricomycotina</taxon>
        <taxon>Agaricomycetes</taxon>
        <taxon>Agaricomycetidae</taxon>
        <taxon>Agaricales</taxon>
        <taxon>Agaricineae</taxon>
        <taxon>Strophariaceae</taxon>
        <taxon>Pholiota</taxon>
    </lineage>
</organism>
<evidence type="ECO:0000313" key="3">
    <source>
        <dbReference type="Proteomes" id="UP000807469"/>
    </source>
</evidence>
<dbReference type="EMBL" id="MU156132">
    <property type="protein sequence ID" value="KAF9470240.1"/>
    <property type="molecule type" value="Genomic_DNA"/>
</dbReference>
<protein>
    <submittedName>
        <fullName evidence="2">Uncharacterized protein</fullName>
    </submittedName>
</protein>
<evidence type="ECO:0000256" key="1">
    <source>
        <dbReference type="SAM" id="MobiDB-lite"/>
    </source>
</evidence>
<keyword evidence="3" id="KW-1185">Reference proteome</keyword>
<comment type="caution">
    <text evidence="2">The sequence shown here is derived from an EMBL/GenBank/DDBJ whole genome shotgun (WGS) entry which is preliminary data.</text>
</comment>
<sequence length="144" mass="15837">MSDITTPTPQEIPQGYEPFIGPDGKTYLLPQYLRDTPTMRAAAASNNVNKPTDPTNSPKPFITIAGGQPIAEHEARDLHEEITALQKAQGITYKDAAHRLYLAELATIQANFDAMNAFSSVNIQLRNTTSVWHFHASNSVNSQN</sequence>
<feature type="compositionally biased region" description="Polar residues" evidence="1">
    <location>
        <begin position="1"/>
        <end position="11"/>
    </location>
</feature>
<gene>
    <name evidence="2" type="ORF">BDN70DRAFT_939891</name>
</gene>
<dbReference type="Proteomes" id="UP000807469">
    <property type="component" value="Unassembled WGS sequence"/>
</dbReference>
<proteinExistence type="predicted"/>
<dbReference type="OrthoDB" id="3044119at2759"/>
<accession>A0A9P5YMD8</accession>
<evidence type="ECO:0000313" key="2">
    <source>
        <dbReference type="EMBL" id="KAF9470240.1"/>
    </source>
</evidence>
<dbReference type="AlphaFoldDB" id="A0A9P5YMD8"/>
<reference evidence="2" key="1">
    <citation type="submission" date="2020-11" db="EMBL/GenBank/DDBJ databases">
        <authorList>
            <consortium name="DOE Joint Genome Institute"/>
            <person name="Ahrendt S."/>
            <person name="Riley R."/>
            <person name="Andreopoulos W."/>
            <person name="Labutti K."/>
            <person name="Pangilinan J."/>
            <person name="Ruiz-Duenas F.J."/>
            <person name="Barrasa J.M."/>
            <person name="Sanchez-Garcia M."/>
            <person name="Camarero S."/>
            <person name="Miyauchi S."/>
            <person name="Serrano A."/>
            <person name="Linde D."/>
            <person name="Babiker R."/>
            <person name="Drula E."/>
            <person name="Ayuso-Fernandez I."/>
            <person name="Pacheco R."/>
            <person name="Padilla G."/>
            <person name="Ferreira P."/>
            <person name="Barriuso J."/>
            <person name="Kellner H."/>
            <person name="Castanera R."/>
            <person name="Alfaro M."/>
            <person name="Ramirez L."/>
            <person name="Pisabarro A.G."/>
            <person name="Kuo A."/>
            <person name="Tritt A."/>
            <person name="Lipzen A."/>
            <person name="He G."/>
            <person name="Yan M."/>
            <person name="Ng V."/>
            <person name="Cullen D."/>
            <person name="Martin F."/>
            <person name="Rosso M.-N."/>
            <person name="Henrissat B."/>
            <person name="Hibbett D."/>
            <person name="Martinez A.T."/>
            <person name="Grigoriev I.V."/>
        </authorList>
    </citation>
    <scope>NUCLEOTIDE SEQUENCE</scope>
    <source>
        <strain evidence="2">CIRM-BRFM 674</strain>
    </source>
</reference>
<feature type="region of interest" description="Disordered" evidence="1">
    <location>
        <begin position="1"/>
        <end position="23"/>
    </location>
</feature>
<name>A0A9P5YMD8_9AGAR</name>